<evidence type="ECO:0000256" key="9">
    <source>
        <dbReference type="SAM" id="MobiDB-lite"/>
    </source>
</evidence>
<evidence type="ECO:0000256" key="8">
    <source>
        <dbReference type="RuleBase" id="RU362042"/>
    </source>
</evidence>
<dbReference type="InterPro" id="IPR036286">
    <property type="entry name" value="LexA/Signal_pep-like_sf"/>
</dbReference>
<dbReference type="PANTHER" id="PTHR43390">
    <property type="entry name" value="SIGNAL PEPTIDASE I"/>
    <property type="match status" value="1"/>
</dbReference>
<feature type="transmembrane region" description="Helical" evidence="8">
    <location>
        <begin position="138"/>
        <end position="161"/>
    </location>
</feature>
<reference evidence="11" key="1">
    <citation type="submission" date="2024-05" db="EMBL/GenBank/DDBJ databases">
        <authorList>
            <person name="Cai S.Y."/>
            <person name="Jin L.M."/>
            <person name="Li H.R."/>
        </authorList>
    </citation>
    <scope>NUCLEOTIDE SEQUENCE</scope>
    <source>
        <strain evidence="11">A5-74</strain>
    </source>
</reference>
<dbReference type="InterPro" id="IPR019756">
    <property type="entry name" value="Pept_S26A_signal_pept_1_Ser-AS"/>
</dbReference>
<keyword evidence="5 8" id="KW-0645">Protease</keyword>
<dbReference type="GO" id="GO:0006465">
    <property type="term" value="P:signal peptide processing"/>
    <property type="evidence" value="ECO:0007669"/>
    <property type="project" value="InterPro"/>
</dbReference>
<dbReference type="InterPro" id="IPR000223">
    <property type="entry name" value="Pept_S26A_signal_pept_1"/>
</dbReference>
<dbReference type="NCBIfam" id="TIGR02227">
    <property type="entry name" value="sigpep_I_bact"/>
    <property type="match status" value="1"/>
</dbReference>
<dbReference type="Pfam" id="PF10502">
    <property type="entry name" value="Peptidase_S26"/>
    <property type="match status" value="1"/>
</dbReference>
<dbReference type="GO" id="GO:0009003">
    <property type="term" value="F:signal peptidase activity"/>
    <property type="evidence" value="ECO:0007669"/>
    <property type="project" value="UniProtKB-EC"/>
</dbReference>
<keyword evidence="8" id="KW-0472">Membrane</keyword>
<dbReference type="InterPro" id="IPR019533">
    <property type="entry name" value="Peptidase_S26"/>
</dbReference>
<proteinExistence type="inferred from homology"/>
<dbReference type="PRINTS" id="PR00727">
    <property type="entry name" value="LEADERPTASE"/>
</dbReference>
<evidence type="ECO:0000313" key="11">
    <source>
        <dbReference type="EMBL" id="XCG62148.1"/>
    </source>
</evidence>
<evidence type="ECO:0000256" key="4">
    <source>
        <dbReference type="ARBA" id="ARBA00013208"/>
    </source>
</evidence>
<keyword evidence="8" id="KW-1133">Transmembrane helix</keyword>
<evidence type="ECO:0000256" key="3">
    <source>
        <dbReference type="ARBA" id="ARBA00009370"/>
    </source>
</evidence>
<feature type="region of interest" description="Disordered" evidence="9">
    <location>
        <begin position="1"/>
        <end position="133"/>
    </location>
</feature>
<accession>A0AAU8DLC1</accession>
<organism evidence="11">
    <name type="scientific">Nakamurella sp. A5-74</name>
    <dbReference type="NCBI Taxonomy" id="3158264"/>
    <lineage>
        <taxon>Bacteria</taxon>
        <taxon>Bacillati</taxon>
        <taxon>Actinomycetota</taxon>
        <taxon>Actinomycetes</taxon>
        <taxon>Nakamurellales</taxon>
        <taxon>Nakamurellaceae</taxon>
        <taxon>Nakamurella</taxon>
    </lineage>
</organism>
<dbReference type="EC" id="3.4.21.89" evidence="4 8"/>
<comment type="subcellular location">
    <subcellularLocation>
        <location evidence="2">Cell membrane</location>
        <topology evidence="2">Single-pass type II membrane protein</topology>
    </subcellularLocation>
    <subcellularLocation>
        <location evidence="8">Membrane</location>
        <topology evidence="8">Single-pass type II membrane protein</topology>
    </subcellularLocation>
</comment>
<feature type="domain" description="Peptidase S26" evidence="10">
    <location>
        <begin position="141"/>
        <end position="357"/>
    </location>
</feature>
<keyword evidence="8" id="KW-0812">Transmembrane</keyword>
<dbReference type="PROSITE" id="PS00761">
    <property type="entry name" value="SPASE_I_3"/>
    <property type="match status" value="1"/>
</dbReference>
<comment type="catalytic activity">
    <reaction evidence="1 8">
        <text>Cleavage of hydrophobic, N-terminal signal or leader sequences from secreted and periplasmic proteins.</text>
        <dbReference type="EC" id="3.4.21.89"/>
    </reaction>
</comment>
<dbReference type="SUPFAM" id="SSF51306">
    <property type="entry name" value="LexA/Signal peptidase"/>
    <property type="match status" value="1"/>
</dbReference>
<feature type="active site" evidence="7">
    <location>
        <position position="248"/>
    </location>
</feature>
<dbReference type="RefSeq" id="WP_353647763.1">
    <property type="nucleotide sequence ID" value="NZ_CP159218.1"/>
</dbReference>
<dbReference type="EMBL" id="CP159218">
    <property type="protein sequence ID" value="XCG62148.1"/>
    <property type="molecule type" value="Genomic_DNA"/>
</dbReference>
<sequence length="376" mass="39422">MNEPQPARVGHDDQLADTPVSPDDRTDTDAGGAVSDTATPSVTPDGDPAATDTTAVGATTASDTTASDTTASDTTTSDTTASETAASETAGSDTAASDTTGPDGGTAASPDADEHTAAVAKWRARNSKRRKPAKKRPWWVEVPLLLVTAFLLTFLIQTFLFKVYYVPSGSMEPTLHGVTVGGDRILANKVVYDFRDPKPGDIVVFRGPDTWAAETNAIPGPTSVIGKIGQALGSVVGIAPPNEKDFVKRVIAVGGQTVECCDAQGRVMVDGVPLDEPYVVAENKLLFEPGVEDCTTSTVSQRCFLPYKVPEGQIWVMGDNRAGSGDSSLYCQRNLATSMCQGPIPVGNVIGKAIFVIMPVSRWHTLGDPGTDHRAG</sequence>
<feature type="compositionally biased region" description="Low complexity" evidence="9">
    <location>
        <begin position="42"/>
        <end position="101"/>
    </location>
</feature>
<gene>
    <name evidence="11" type="primary">lepB</name>
    <name evidence="11" type="ORF">ABLG96_12765</name>
</gene>
<evidence type="ECO:0000256" key="5">
    <source>
        <dbReference type="ARBA" id="ARBA00022670"/>
    </source>
</evidence>
<dbReference type="Gene3D" id="2.10.109.10">
    <property type="entry name" value="Umud Fragment, subunit A"/>
    <property type="match status" value="1"/>
</dbReference>
<feature type="active site" evidence="7">
    <location>
        <position position="170"/>
    </location>
</feature>
<comment type="similarity">
    <text evidence="3 8">Belongs to the peptidase S26 family.</text>
</comment>
<protein>
    <recommendedName>
        <fullName evidence="4 8">Signal peptidase I</fullName>
        <ecNumber evidence="4 8">3.4.21.89</ecNumber>
    </recommendedName>
</protein>
<evidence type="ECO:0000256" key="1">
    <source>
        <dbReference type="ARBA" id="ARBA00000677"/>
    </source>
</evidence>
<evidence type="ECO:0000256" key="6">
    <source>
        <dbReference type="ARBA" id="ARBA00022801"/>
    </source>
</evidence>
<name>A0AAU8DLC1_9ACTN</name>
<evidence type="ECO:0000256" key="7">
    <source>
        <dbReference type="PIRSR" id="PIRSR600223-1"/>
    </source>
</evidence>
<evidence type="ECO:0000259" key="10">
    <source>
        <dbReference type="Pfam" id="PF10502"/>
    </source>
</evidence>
<dbReference type="PANTHER" id="PTHR43390:SF1">
    <property type="entry name" value="CHLOROPLAST PROCESSING PEPTIDASE"/>
    <property type="match status" value="1"/>
</dbReference>
<evidence type="ECO:0000256" key="2">
    <source>
        <dbReference type="ARBA" id="ARBA00004401"/>
    </source>
</evidence>
<dbReference type="GO" id="GO:0004252">
    <property type="term" value="F:serine-type endopeptidase activity"/>
    <property type="evidence" value="ECO:0007669"/>
    <property type="project" value="InterPro"/>
</dbReference>
<dbReference type="AlphaFoldDB" id="A0AAU8DLC1"/>
<dbReference type="GO" id="GO:0005886">
    <property type="term" value="C:plasma membrane"/>
    <property type="evidence" value="ECO:0007669"/>
    <property type="project" value="UniProtKB-SubCell"/>
</dbReference>
<dbReference type="PROSITE" id="PS00501">
    <property type="entry name" value="SPASE_I_1"/>
    <property type="match status" value="1"/>
</dbReference>
<dbReference type="CDD" id="cd06530">
    <property type="entry name" value="S26_SPase_I"/>
    <property type="match status" value="1"/>
</dbReference>
<dbReference type="InterPro" id="IPR019758">
    <property type="entry name" value="Pept_S26A_signal_pept_1_CS"/>
</dbReference>
<feature type="compositionally biased region" description="Basic residues" evidence="9">
    <location>
        <begin position="122"/>
        <end position="133"/>
    </location>
</feature>
<keyword evidence="6 8" id="KW-0378">Hydrolase</keyword>